<dbReference type="Pfam" id="PF18759">
    <property type="entry name" value="Plavaka"/>
    <property type="match status" value="1"/>
</dbReference>
<dbReference type="EMBL" id="SSOP01000781">
    <property type="protein sequence ID" value="KAB5587787.1"/>
    <property type="molecule type" value="Genomic_DNA"/>
</dbReference>
<dbReference type="OrthoDB" id="2418900at2759"/>
<sequence length="616" mass="69195">MQRRVPDGATVVPVILASDKTNLTVLSGGKQAYPVYMTIGNIPAHLRRKGNSGAMVVIAYLPVVKFSGYSTSERRLLLRELFHQCMTELLKPLRLPGQDGVDLECADGSIRRCHPIYSAHLADNQEQVQIACVKGCRCPMCQAAGKLLGVLAKYAPRTTLETAEAIKKGTDVNLNVVSLPYWSSLPMVQLEMLFPPDILHQLLKGMFKDHIFTWCVTAIGNNDEVDQRFKALPQFPGLKQFRSGVTKISQWTGNEFRSMIRVFLGVIINAPHITHNTILAVRAFLDFVFVCHYDHHDNTSLRSLEENLQLFHSLKAEFVEIGGRTVRSVDPGEVPEDDEQTEGLPTEEKTWTIPKLHAMSHYVDMIKMLGSAAHFSTDQSEHMHIQAVKTPYRKSNRRNFTTQIIDRLEMTSRIQEYDEFFHWRESQGLELLDCDVSETASEAGSSEDELQDGPDSSSGTDTANETGGDEVEEDTEFEKGNQATHQFPKRPAQLRVPITQIMVDHMAPDLYRQLQLYYLRSTSGSNPPRRLVGYELDPLPFSHVDLYKQFRVNLPAPPYTPRNQIRLTMKADPKGGQKVRGKPKAYYSVVLVDEQGAVPSKTGIKSASVKTTAKLI</sequence>
<feature type="region of interest" description="Disordered" evidence="1">
    <location>
        <begin position="438"/>
        <end position="491"/>
    </location>
</feature>
<reference evidence="2 3" key="1">
    <citation type="journal article" date="2019" name="Fungal Biol. Biotechnol.">
        <title>Draft genome sequence of fastidious pathogen Ceratobasidium theobromae, which causes vascular-streak dieback in Theobroma cacao.</title>
        <authorList>
            <person name="Ali S.S."/>
            <person name="Asman A."/>
            <person name="Shao J."/>
            <person name="Firmansyah A.P."/>
            <person name="Susilo A.W."/>
            <person name="Rosmana A."/>
            <person name="McMahon P."/>
            <person name="Junaid M."/>
            <person name="Guest D."/>
            <person name="Kheng T.Y."/>
            <person name="Meinhardt L.W."/>
            <person name="Bailey B.A."/>
        </authorList>
    </citation>
    <scope>NUCLEOTIDE SEQUENCE [LARGE SCALE GENOMIC DNA]</scope>
    <source>
        <strain evidence="2 3">CT2</strain>
    </source>
</reference>
<accession>A0A5N5Q8Q9</accession>
<evidence type="ECO:0000256" key="1">
    <source>
        <dbReference type="SAM" id="MobiDB-lite"/>
    </source>
</evidence>
<protein>
    <submittedName>
        <fullName evidence="2">Uncharacterized protein</fullName>
    </submittedName>
</protein>
<evidence type="ECO:0000313" key="3">
    <source>
        <dbReference type="Proteomes" id="UP000383932"/>
    </source>
</evidence>
<dbReference type="InterPro" id="IPR041078">
    <property type="entry name" value="Plavaka"/>
</dbReference>
<gene>
    <name evidence="2" type="ORF">CTheo_8770</name>
</gene>
<dbReference type="Proteomes" id="UP000383932">
    <property type="component" value="Unassembled WGS sequence"/>
</dbReference>
<evidence type="ECO:0000313" key="2">
    <source>
        <dbReference type="EMBL" id="KAB5587787.1"/>
    </source>
</evidence>
<keyword evidence="3" id="KW-1185">Reference proteome</keyword>
<organism evidence="2 3">
    <name type="scientific">Ceratobasidium theobromae</name>
    <dbReference type="NCBI Taxonomy" id="1582974"/>
    <lineage>
        <taxon>Eukaryota</taxon>
        <taxon>Fungi</taxon>
        <taxon>Dikarya</taxon>
        <taxon>Basidiomycota</taxon>
        <taxon>Agaricomycotina</taxon>
        <taxon>Agaricomycetes</taxon>
        <taxon>Cantharellales</taxon>
        <taxon>Ceratobasidiaceae</taxon>
        <taxon>Ceratobasidium</taxon>
    </lineage>
</organism>
<comment type="caution">
    <text evidence="2">The sequence shown here is derived from an EMBL/GenBank/DDBJ whole genome shotgun (WGS) entry which is preliminary data.</text>
</comment>
<feature type="compositionally biased region" description="Acidic residues" evidence="1">
    <location>
        <begin position="467"/>
        <end position="476"/>
    </location>
</feature>
<dbReference type="AlphaFoldDB" id="A0A5N5Q8Q9"/>
<feature type="compositionally biased region" description="Polar residues" evidence="1">
    <location>
        <begin position="454"/>
        <end position="464"/>
    </location>
</feature>
<name>A0A5N5Q8Q9_9AGAM</name>
<proteinExistence type="predicted"/>